<dbReference type="GO" id="GO:0015833">
    <property type="term" value="P:peptide transport"/>
    <property type="evidence" value="ECO:0007669"/>
    <property type="project" value="TreeGrafter"/>
</dbReference>
<protein>
    <submittedName>
        <fullName evidence="4">ABC transporter family substrate-binding protein</fullName>
    </submittedName>
</protein>
<dbReference type="RefSeq" id="WP_050942824.1">
    <property type="nucleotide sequence ID" value="NZ_CP045804.1"/>
</dbReference>
<dbReference type="PROSITE" id="PS51257">
    <property type="entry name" value="PROKAR_LIPOPROTEIN"/>
    <property type="match status" value="1"/>
</dbReference>
<reference evidence="4" key="1">
    <citation type="journal article" date="2021" name="Nat. Microbiol.">
        <title>Cocultivation of an ultrasmall environmental parasitic bacterium with lytic ability against bacteria associated with wastewater foams.</title>
        <authorList>
            <person name="Batinovic S."/>
            <person name="Rose J.J.A."/>
            <person name="Ratcliffe J."/>
            <person name="Seviour R.J."/>
            <person name="Petrovski S."/>
        </authorList>
    </citation>
    <scope>NUCLEOTIDE SEQUENCE</scope>
    <source>
        <strain evidence="4">CON44</strain>
    </source>
</reference>
<dbReference type="AlphaFoldDB" id="A0A857KV06"/>
<evidence type="ECO:0000256" key="2">
    <source>
        <dbReference type="SAM" id="SignalP"/>
    </source>
</evidence>
<feature type="region of interest" description="Disordered" evidence="1">
    <location>
        <begin position="383"/>
        <end position="473"/>
    </location>
</feature>
<dbReference type="InterPro" id="IPR039424">
    <property type="entry name" value="SBP_5"/>
</dbReference>
<feature type="compositionally biased region" description="Low complexity" evidence="1">
    <location>
        <begin position="397"/>
        <end position="457"/>
    </location>
</feature>
<evidence type="ECO:0000256" key="1">
    <source>
        <dbReference type="SAM" id="MobiDB-lite"/>
    </source>
</evidence>
<dbReference type="EMBL" id="CP045810">
    <property type="protein sequence ID" value="QHN42103.1"/>
    <property type="molecule type" value="Genomic_DNA"/>
</dbReference>
<feature type="compositionally biased region" description="Low complexity" evidence="1">
    <location>
        <begin position="558"/>
        <end position="605"/>
    </location>
</feature>
<feature type="signal peptide" evidence="2">
    <location>
        <begin position="1"/>
        <end position="32"/>
    </location>
</feature>
<evidence type="ECO:0000259" key="3">
    <source>
        <dbReference type="Pfam" id="PF00496"/>
    </source>
</evidence>
<dbReference type="PANTHER" id="PTHR30290:SF65">
    <property type="entry name" value="MONOACYL PHOSPHATIDYLINOSITOL TETRAMANNOSIDE-BINDING PROTEIN LPQW-RELATED"/>
    <property type="match status" value="1"/>
</dbReference>
<feature type="chain" id="PRO_5043355298" evidence="2">
    <location>
        <begin position="33"/>
        <end position="696"/>
    </location>
</feature>
<feature type="domain" description="Solute-binding protein family 5" evidence="3">
    <location>
        <begin position="109"/>
        <end position="385"/>
    </location>
</feature>
<dbReference type="GO" id="GO:1904680">
    <property type="term" value="F:peptide transmembrane transporter activity"/>
    <property type="evidence" value="ECO:0007669"/>
    <property type="project" value="TreeGrafter"/>
</dbReference>
<dbReference type="InterPro" id="IPR000914">
    <property type="entry name" value="SBP_5_dom"/>
</dbReference>
<gene>
    <name evidence="4" type="ORF">GII30_16285</name>
</gene>
<proteinExistence type="predicted"/>
<keyword evidence="2" id="KW-0732">Signal</keyword>
<accession>A0A857KV06</accession>
<dbReference type="Pfam" id="PF00496">
    <property type="entry name" value="SBP_bac_5"/>
    <property type="match status" value="1"/>
</dbReference>
<feature type="region of interest" description="Disordered" evidence="1">
    <location>
        <begin position="553"/>
        <end position="617"/>
    </location>
</feature>
<name>A0A857KV06_9ACTN</name>
<dbReference type="SUPFAM" id="SSF53850">
    <property type="entry name" value="Periplasmic binding protein-like II"/>
    <property type="match status" value="1"/>
</dbReference>
<organism evidence="4">
    <name type="scientific">Gordonia amarae</name>
    <dbReference type="NCBI Taxonomy" id="36821"/>
    <lineage>
        <taxon>Bacteria</taxon>
        <taxon>Bacillati</taxon>
        <taxon>Actinomycetota</taxon>
        <taxon>Actinomycetes</taxon>
        <taxon>Mycobacteriales</taxon>
        <taxon>Gordoniaceae</taxon>
        <taxon>Gordonia</taxon>
    </lineage>
</organism>
<evidence type="ECO:0000313" key="4">
    <source>
        <dbReference type="EMBL" id="QHN42103.1"/>
    </source>
</evidence>
<dbReference type="CDD" id="cd08501">
    <property type="entry name" value="PBP2_Lpqw"/>
    <property type="match status" value="1"/>
</dbReference>
<dbReference type="Gene3D" id="3.90.76.10">
    <property type="entry name" value="Dipeptide-binding Protein, Domain 1"/>
    <property type="match status" value="1"/>
</dbReference>
<dbReference type="PANTHER" id="PTHR30290">
    <property type="entry name" value="PERIPLASMIC BINDING COMPONENT OF ABC TRANSPORTER"/>
    <property type="match status" value="1"/>
</dbReference>
<sequence>MTPKEKRRVRERRKAVLPALAAVLLLAAGCSADPPPPVRETAPPATPVPYPDDKTIYIATGSIGAGFNPHLAADQGVVTTAIAAMTLPSPFAPVQSPTGVRWELQKDFVTSAEVTKTEPFTVTYRIHKNAQWSDGLPVTGDDFSYLWQQMARRPNAVAPAGYRLIDSVATSSGGKTVEVRFAAAYPAWRELFTDLLPSHVLRGTPSGFETGMDSGMPVSAGPFLIRSIDQTRDEVRLIRNDRYWATPSVLDQIVLRRAGTVPQMVGSVRAHDSAIVNFSSGPATQAELSAVPGTRTSRNPVPRALTVTANTRTPAMRETPVRSAVLGAIDRQLVTFAAAGDEVVTRFANTVYAPTDAGYKPVDRPRLDNARIESLLVGAGYRRGPVVTEESEEESGAETSESSEVPESQSPGSSGRTPATTHPATTRPAQPTTGTPAPSSGDPASPSGASPSGTAGSTERDDSDMASVPVGVAPFQKDGRDLTIRVGAISGDPRATSAAANIVDQLRAMGIRAGTRLLSGNELYGPALTKSEVDLVVGWMAVGVPPAAAFASQVDCGPPKSGSAETSSSSASASASNSAAPASSGAPTPGPSTSAPSSSVPSSSGAPGGNADSDYISNTSGLCDDELIRLAREVLSAEDPAPILETAEPLLAAQSVYLPIYQEMSLVGVTDHVTGVPLTGPIQVGIFGDADLWDQK</sequence>
<dbReference type="Gene3D" id="3.10.105.10">
    <property type="entry name" value="Dipeptide-binding Protein, Domain 3"/>
    <property type="match status" value="1"/>
</dbReference>